<evidence type="ECO:0000256" key="1">
    <source>
        <dbReference type="ARBA" id="ARBA00004442"/>
    </source>
</evidence>
<evidence type="ECO:0000256" key="7">
    <source>
        <dbReference type="ARBA" id="ARBA00023237"/>
    </source>
</evidence>
<dbReference type="PANTHER" id="PTHR30026">
    <property type="entry name" value="OUTER MEMBRANE PROTEIN TOLC"/>
    <property type="match status" value="1"/>
</dbReference>
<keyword evidence="4" id="KW-1134">Transmembrane beta strand</keyword>
<evidence type="ECO:0000313" key="9">
    <source>
        <dbReference type="Proteomes" id="UP000029644"/>
    </source>
</evidence>
<gene>
    <name evidence="8" type="ORF">JCM19300_173</name>
</gene>
<dbReference type="InterPro" id="IPR003423">
    <property type="entry name" value="OMP_efflux"/>
</dbReference>
<reference evidence="8 9" key="1">
    <citation type="journal article" date="2014" name="Genome Announc.">
        <title>Draft Genome Sequences of Marine Flavobacterium Algibacter lectus Strains SS8 and NR4.</title>
        <authorList>
            <person name="Takatani N."/>
            <person name="Nakanishi M."/>
            <person name="Meirelles P."/>
            <person name="Mino S."/>
            <person name="Suda W."/>
            <person name="Oshima K."/>
            <person name="Hattori M."/>
            <person name="Ohkuma M."/>
            <person name="Hosokawa M."/>
            <person name="Miyashita K."/>
            <person name="Thompson F.L."/>
            <person name="Niwa A."/>
            <person name="Sawabe T."/>
            <person name="Sawabe T."/>
        </authorList>
    </citation>
    <scope>NUCLEOTIDE SEQUENCE [LARGE SCALE GENOMIC DNA]</scope>
    <source>
        <strain evidence="8 9">JCM 19300</strain>
    </source>
</reference>
<sequence>MFAQELITPEKAVSLALENNYGIKIAKTDVEIAENNADILNSGYLPTLTGNAGANYNLDDTEVGFSDGTNRVLNGAESSSYNASVDLDYTLFDGLGRSYDYKQFKETKQLTELQARETIENTIVQLFTIYYNVAELIENKDAVAQTLAISKDRLIRAQYQFDYGQANKLASLNAEVDINNDSISLMNTLQELNNAKRDLNFVLGNTIPYDFTIDTEVAFDNLYDRSELLAKTRNNNISILQVNKNIDINALEIKSETSAYLPTVGLAGSYGWNKNNNNAASFAAYSINTGLSAGLSLSWNLFDGGSTITNVRNAKVNLEAQKILKEQLLVSIVRDFNNAWDDYENKLSVYRLQEHNIKTAQNNFDRTEEQFKLGQINSIEFRQAQINLLNAELSRNQAKYLAKIAEMQMLQISGDLLNIEF</sequence>
<comment type="caution">
    <text evidence="8">The sequence shown here is derived from an EMBL/GenBank/DDBJ whole genome shotgun (WGS) entry which is preliminary data.</text>
</comment>
<keyword evidence="5" id="KW-0812">Transmembrane</keyword>
<organism evidence="8 9">
    <name type="scientific">Algibacter lectus</name>
    <dbReference type="NCBI Taxonomy" id="221126"/>
    <lineage>
        <taxon>Bacteria</taxon>
        <taxon>Pseudomonadati</taxon>
        <taxon>Bacteroidota</taxon>
        <taxon>Flavobacteriia</taxon>
        <taxon>Flavobacteriales</taxon>
        <taxon>Flavobacteriaceae</taxon>
        <taxon>Algibacter</taxon>
    </lineage>
</organism>
<dbReference type="Gene3D" id="1.20.1600.10">
    <property type="entry name" value="Outer membrane efflux proteins (OEP)"/>
    <property type="match status" value="1"/>
</dbReference>
<evidence type="ECO:0000256" key="2">
    <source>
        <dbReference type="ARBA" id="ARBA00007613"/>
    </source>
</evidence>
<dbReference type="GO" id="GO:0015562">
    <property type="term" value="F:efflux transmembrane transporter activity"/>
    <property type="evidence" value="ECO:0007669"/>
    <property type="project" value="InterPro"/>
</dbReference>
<dbReference type="EMBL" id="BBNQ01000020">
    <property type="protein sequence ID" value="GAL64601.1"/>
    <property type="molecule type" value="Genomic_DNA"/>
</dbReference>
<comment type="subcellular location">
    <subcellularLocation>
        <location evidence="1">Cell outer membrane</location>
    </subcellularLocation>
</comment>
<accession>A0A090VIP5</accession>
<evidence type="ECO:0000256" key="3">
    <source>
        <dbReference type="ARBA" id="ARBA00022448"/>
    </source>
</evidence>
<dbReference type="Pfam" id="PF02321">
    <property type="entry name" value="OEP"/>
    <property type="match status" value="2"/>
</dbReference>
<dbReference type="SUPFAM" id="SSF56954">
    <property type="entry name" value="Outer membrane efflux proteins (OEP)"/>
    <property type="match status" value="1"/>
</dbReference>
<keyword evidence="6" id="KW-0472">Membrane</keyword>
<dbReference type="InterPro" id="IPR051906">
    <property type="entry name" value="TolC-like"/>
</dbReference>
<comment type="similarity">
    <text evidence="2">Belongs to the outer membrane factor (OMF) (TC 1.B.17) family.</text>
</comment>
<evidence type="ECO:0000313" key="8">
    <source>
        <dbReference type="EMBL" id="GAL64601.1"/>
    </source>
</evidence>
<evidence type="ECO:0000256" key="4">
    <source>
        <dbReference type="ARBA" id="ARBA00022452"/>
    </source>
</evidence>
<dbReference type="PANTHER" id="PTHR30026:SF20">
    <property type="entry name" value="OUTER MEMBRANE PROTEIN TOLC"/>
    <property type="match status" value="1"/>
</dbReference>
<dbReference type="GO" id="GO:0015288">
    <property type="term" value="F:porin activity"/>
    <property type="evidence" value="ECO:0007669"/>
    <property type="project" value="TreeGrafter"/>
</dbReference>
<proteinExistence type="inferred from homology"/>
<keyword evidence="3" id="KW-0813">Transport</keyword>
<protein>
    <submittedName>
        <fullName evidence="8">Agglutination protein</fullName>
    </submittedName>
</protein>
<evidence type="ECO:0000256" key="6">
    <source>
        <dbReference type="ARBA" id="ARBA00023136"/>
    </source>
</evidence>
<dbReference type="GO" id="GO:1990281">
    <property type="term" value="C:efflux pump complex"/>
    <property type="evidence" value="ECO:0007669"/>
    <property type="project" value="TreeGrafter"/>
</dbReference>
<evidence type="ECO:0000256" key="5">
    <source>
        <dbReference type="ARBA" id="ARBA00022692"/>
    </source>
</evidence>
<dbReference type="Proteomes" id="UP000029644">
    <property type="component" value="Unassembled WGS sequence"/>
</dbReference>
<dbReference type="AlphaFoldDB" id="A0A090VIP5"/>
<dbReference type="GO" id="GO:0009279">
    <property type="term" value="C:cell outer membrane"/>
    <property type="evidence" value="ECO:0007669"/>
    <property type="project" value="UniProtKB-SubCell"/>
</dbReference>
<keyword evidence="7" id="KW-0998">Cell outer membrane</keyword>
<name>A0A090VIP5_9FLAO</name>